<keyword evidence="2" id="KW-1185">Reference proteome</keyword>
<evidence type="ECO:0000313" key="2">
    <source>
        <dbReference type="Proteomes" id="UP001176961"/>
    </source>
</evidence>
<gene>
    <name evidence="1" type="ORF">CYNAS_LOCUS22133</name>
</gene>
<evidence type="ECO:0000313" key="1">
    <source>
        <dbReference type="EMBL" id="CAJ0610150.1"/>
    </source>
</evidence>
<proteinExistence type="predicted"/>
<dbReference type="EMBL" id="CATQJL010000326">
    <property type="protein sequence ID" value="CAJ0610150.1"/>
    <property type="molecule type" value="Genomic_DNA"/>
</dbReference>
<dbReference type="Proteomes" id="UP001176961">
    <property type="component" value="Unassembled WGS sequence"/>
</dbReference>
<reference evidence="1" key="1">
    <citation type="submission" date="2023-07" db="EMBL/GenBank/DDBJ databases">
        <authorList>
            <consortium name="CYATHOMIX"/>
        </authorList>
    </citation>
    <scope>NUCLEOTIDE SEQUENCE</scope>
    <source>
        <strain evidence="1">N/A</strain>
    </source>
</reference>
<protein>
    <submittedName>
        <fullName evidence="1">Uncharacterized protein</fullName>
    </submittedName>
</protein>
<dbReference type="AlphaFoldDB" id="A0AA36HG26"/>
<name>A0AA36HG26_CYLNA</name>
<organism evidence="1 2">
    <name type="scientific">Cylicocyclus nassatus</name>
    <name type="common">Nematode worm</name>
    <dbReference type="NCBI Taxonomy" id="53992"/>
    <lineage>
        <taxon>Eukaryota</taxon>
        <taxon>Metazoa</taxon>
        <taxon>Ecdysozoa</taxon>
        <taxon>Nematoda</taxon>
        <taxon>Chromadorea</taxon>
        <taxon>Rhabditida</taxon>
        <taxon>Rhabditina</taxon>
        <taxon>Rhabditomorpha</taxon>
        <taxon>Strongyloidea</taxon>
        <taxon>Strongylidae</taxon>
        <taxon>Cylicocyclus</taxon>
    </lineage>
</organism>
<sequence>MRRFKKANLKHRHLPADDDWLEEDRSQAGDWLKEERSCTPMIGWKRIDEHAGEWLNDRDVQKGKSETYGGAAKCLECCSKFSLKSLFCPPMAVS</sequence>
<accession>A0AA36HG26</accession>
<comment type="caution">
    <text evidence="1">The sequence shown here is derived from an EMBL/GenBank/DDBJ whole genome shotgun (WGS) entry which is preliminary data.</text>
</comment>